<dbReference type="EC" id="2.7.4.2" evidence="2"/>
<dbReference type="InterPro" id="IPR020568">
    <property type="entry name" value="Ribosomal_Su5_D2-typ_SF"/>
</dbReference>
<keyword evidence="10" id="KW-1185">Reference proteome</keyword>
<dbReference type="Gene3D" id="3.30.70.890">
    <property type="entry name" value="GHMP kinase, C-terminal domain"/>
    <property type="match status" value="1"/>
</dbReference>
<dbReference type="GO" id="GO:0004631">
    <property type="term" value="F:phosphomevalonate kinase activity"/>
    <property type="evidence" value="ECO:0007669"/>
    <property type="project" value="UniProtKB-EC"/>
</dbReference>
<evidence type="ECO:0000256" key="4">
    <source>
        <dbReference type="ARBA" id="ARBA00022741"/>
    </source>
</evidence>
<name>A0ABU9XKQ5_9BACI</name>
<gene>
    <name evidence="9" type="ORF">ABC228_17010</name>
</gene>
<dbReference type="PANTHER" id="PTHR31814">
    <property type="match status" value="1"/>
</dbReference>
<dbReference type="SUPFAM" id="SSF54211">
    <property type="entry name" value="Ribosomal protein S5 domain 2-like"/>
    <property type="match status" value="1"/>
</dbReference>
<dbReference type="InterPro" id="IPR006204">
    <property type="entry name" value="GHMP_kinase_N_dom"/>
</dbReference>
<dbReference type="InterPro" id="IPR005917">
    <property type="entry name" value="Pmev_kinase_bact"/>
</dbReference>
<evidence type="ECO:0000256" key="6">
    <source>
        <dbReference type="ARBA" id="ARBA00022840"/>
    </source>
</evidence>
<evidence type="ECO:0000256" key="5">
    <source>
        <dbReference type="ARBA" id="ARBA00022777"/>
    </source>
</evidence>
<dbReference type="RefSeq" id="WP_345826374.1">
    <property type="nucleotide sequence ID" value="NZ_JBDIML010000008.1"/>
</dbReference>
<dbReference type="Pfam" id="PF00288">
    <property type="entry name" value="GHMP_kinases_N"/>
    <property type="match status" value="1"/>
</dbReference>
<evidence type="ECO:0000313" key="10">
    <source>
        <dbReference type="Proteomes" id="UP001444625"/>
    </source>
</evidence>
<keyword evidence="6" id="KW-0067">ATP-binding</keyword>
<protein>
    <recommendedName>
        <fullName evidence="2">phosphomevalonate kinase</fullName>
        <ecNumber evidence="2">2.7.4.2</ecNumber>
    </recommendedName>
</protein>
<dbReference type="InterPro" id="IPR035102">
    <property type="entry name" value="Phosphomevalonate_kinase"/>
</dbReference>
<dbReference type="SUPFAM" id="SSF55060">
    <property type="entry name" value="GHMP Kinase, C-terminal domain"/>
    <property type="match status" value="1"/>
</dbReference>
<dbReference type="PANTHER" id="PTHR31814:SF2">
    <property type="entry name" value="PHOSPHOMEVALONATE KINASE"/>
    <property type="match status" value="1"/>
</dbReference>
<dbReference type="NCBIfam" id="TIGR01220">
    <property type="entry name" value="Pmev_kin_Gr_pos"/>
    <property type="match status" value="1"/>
</dbReference>
<evidence type="ECO:0000259" key="7">
    <source>
        <dbReference type="Pfam" id="PF00288"/>
    </source>
</evidence>
<dbReference type="PRINTS" id="PR00959">
    <property type="entry name" value="MEVGALKINASE"/>
</dbReference>
<dbReference type="InterPro" id="IPR013750">
    <property type="entry name" value="GHMP_kinase_C_dom"/>
</dbReference>
<evidence type="ECO:0000259" key="8">
    <source>
        <dbReference type="Pfam" id="PF08544"/>
    </source>
</evidence>
<dbReference type="Pfam" id="PF08544">
    <property type="entry name" value="GHMP_kinases_C"/>
    <property type="match status" value="1"/>
</dbReference>
<reference evidence="9 10" key="1">
    <citation type="submission" date="2024-05" db="EMBL/GenBank/DDBJ databases">
        <authorList>
            <person name="Haq I."/>
            <person name="Ullah Z."/>
            <person name="Ahmad R."/>
            <person name="Li M."/>
            <person name="Tong Y."/>
        </authorList>
    </citation>
    <scope>NUCLEOTIDE SEQUENCE [LARGE SCALE GENOMIC DNA]</scope>
    <source>
        <strain evidence="9 10">16A2E</strain>
    </source>
</reference>
<sequence length="369" mass="40760">MTNLSNSSLTIQVPGKLMMAGEFAVLEPYQQLAVMAVNRFVYVDIQESKTNRISLEKFMLRDLSWEYQQNQVRIATTDSRVNFVEEAMSVACMYLQENKYPLKHLSLRIRSELDDKDSGKKYGLGSSAAVVVGVITAVLQMHVKEKPDPQLVFKLASISHVRAQGNGSGADVAASAYGGILHYSSFQAEWLREQYHHNEFISNLVDSNWQFLSVRPMKLPSDIYLCIGWTGSPASTGNLVKQIISLKESKPLKFQEFLHSSEEAVTNIMTGIENENKSLLFKGIKQNRTALVTVGKEAQTELETPMIKKLCDLAEQHGGAAKQSGAGGGDCGIAFMPSPESAKALEEAWRQEGIIPLDLLPYPNGAKAI</sequence>
<keyword evidence="5 9" id="KW-0418">Kinase</keyword>
<evidence type="ECO:0000256" key="1">
    <source>
        <dbReference type="ARBA" id="ARBA00005017"/>
    </source>
</evidence>
<feature type="domain" description="GHMP kinase N-terminal" evidence="7">
    <location>
        <begin position="94"/>
        <end position="179"/>
    </location>
</feature>
<accession>A0ABU9XKQ5</accession>
<keyword evidence="3 9" id="KW-0808">Transferase</keyword>
<dbReference type="Gene3D" id="3.30.230.10">
    <property type="match status" value="1"/>
</dbReference>
<comment type="caution">
    <text evidence="9">The sequence shown here is derived from an EMBL/GenBank/DDBJ whole genome shotgun (WGS) entry which is preliminary data.</text>
</comment>
<comment type="pathway">
    <text evidence="1">Isoprenoid biosynthesis; isopentenyl diphosphate biosynthesis via mevalonate pathway; isopentenyl diphosphate from (R)-mevalonate: step 2/3.</text>
</comment>
<dbReference type="EMBL" id="JBDIML010000008">
    <property type="protein sequence ID" value="MEN2768875.1"/>
    <property type="molecule type" value="Genomic_DNA"/>
</dbReference>
<organism evidence="9 10">
    <name type="scientific">Ornithinibacillus xuwenensis</name>
    <dbReference type="NCBI Taxonomy" id="3144668"/>
    <lineage>
        <taxon>Bacteria</taxon>
        <taxon>Bacillati</taxon>
        <taxon>Bacillota</taxon>
        <taxon>Bacilli</taxon>
        <taxon>Bacillales</taxon>
        <taxon>Bacillaceae</taxon>
        <taxon>Ornithinibacillus</taxon>
    </lineage>
</organism>
<evidence type="ECO:0000256" key="2">
    <source>
        <dbReference type="ARBA" id="ARBA00012958"/>
    </source>
</evidence>
<proteinExistence type="predicted"/>
<dbReference type="InterPro" id="IPR036554">
    <property type="entry name" value="GHMP_kinase_C_sf"/>
</dbReference>
<feature type="domain" description="GHMP kinase C-terminal" evidence="8">
    <location>
        <begin position="291"/>
        <end position="353"/>
    </location>
</feature>
<evidence type="ECO:0000256" key="3">
    <source>
        <dbReference type="ARBA" id="ARBA00022679"/>
    </source>
</evidence>
<dbReference type="InterPro" id="IPR014721">
    <property type="entry name" value="Ribsml_uS5_D2-typ_fold_subgr"/>
</dbReference>
<dbReference type="Proteomes" id="UP001444625">
    <property type="component" value="Unassembled WGS sequence"/>
</dbReference>
<evidence type="ECO:0000313" key="9">
    <source>
        <dbReference type="EMBL" id="MEN2768875.1"/>
    </source>
</evidence>
<keyword evidence="4" id="KW-0547">Nucleotide-binding</keyword>